<comment type="caution">
    <text evidence="2">The sequence shown here is derived from an EMBL/GenBank/DDBJ whole genome shotgun (WGS) entry which is preliminary data.</text>
</comment>
<dbReference type="OrthoDB" id="195730at2157"/>
<feature type="region of interest" description="Disordered" evidence="1">
    <location>
        <begin position="450"/>
        <end position="473"/>
    </location>
</feature>
<dbReference type="RefSeq" id="WP_124197548.1">
    <property type="nucleotide sequence ID" value="NZ_REGA01000029.1"/>
</dbReference>
<dbReference type="Proteomes" id="UP000282323">
    <property type="component" value="Unassembled WGS sequence"/>
</dbReference>
<sequence length="473" mass="54511">MPCPKCDDVPFLGDYSRDFVLTRYHVDVGQPSEFRVESKLETVLWIDGDLYRVESLVEEDPDNVRSSIDGLLQDERFEKISDNLPDNLPQAYDEDSYLSRHLPETLRQKLTEVAADHSLTPKSVLLLGFVESKNKILGKADNTLVQYIETRDSLANHLDNEGGVTPRIQREFVAHLLLATALTEELTSEALFNEIYREEHRLWENKRRINYLSQDQRLKILKDNGVISKDLDSKVRDIKDLRDSLVHDPRRRTAMEETHESEWVNERLVEIDEAVAGILDITGKTAARLIAENGPTEYVGKKCEDALREARQHWEDEHQHRFSLLEGSDIVEIADLRWKINLGSLGNRDVSQGVSFEQLPDNEEDATTEEIRLFETIMEFLRSCEDFLVRRIERDLEQANLDRQDFTVLCLLCAEQNTYEDVAELLGSTVGYVQRKENVLAWRSSEFEKDELGDLPKPNDPIPPLSQSEDTDQ</sequence>
<evidence type="ECO:0000313" key="3">
    <source>
        <dbReference type="Proteomes" id="UP000282323"/>
    </source>
</evidence>
<dbReference type="EMBL" id="REGA01000029">
    <property type="protein sequence ID" value="RQG90396.1"/>
    <property type="molecule type" value="Genomic_DNA"/>
</dbReference>
<evidence type="ECO:0000313" key="2">
    <source>
        <dbReference type="EMBL" id="RQG90396.1"/>
    </source>
</evidence>
<gene>
    <name evidence="2" type="ORF">EA473_21240</name>
</gene>
<name>A0A3N6MA02_NATCH</name>
<reference evidence="2 3" key="1">
    <citation type="submission" date="2018-10" db="EMBL/GenBank/DDBJ databases">
        <title>Natrarchaeobius chitinivorans gen. nov., sp. nov., and Natrarchaeobius haloalkaliphilus sp. nov., alkaliphilic, chitin-utilizing haloarchaea from hypersaline alkaline lakes.</title>
        <authorList>
            <person name="Sorokin D.Y."/>
            <person name="Elcheninov A.G."/>
            <person name="Kostrikina N.A."/>
            <person name="Bale N.J."/>
            <person name="Sinninghe Damste J.S."/>
            <person name="Khijniak T.V."/>
            <person name="Kublanov I.V."/>
            <person name="Toshchakov S.V."/>
        </authorList>
    </citation>
    <scope>NUCLEOTIDE SEQUENCE [LARGE SCALE GENOMIC DNA]</scope>
    <source>
        <strain evidence="2 3">AArcht4T</strain>
    </source>
</reference>
<dbReference type="AlphaFoldDB" id="A0A3N6MA02"/>
<keyword evidence="3" id="KW-1185">Reference proteome</keyword>
<protein>
    <submittedName>
        <fullName evidence="2">Uncharacterized protein</fullName>
    </submittedName>
</protein>
<proteinExistence type="predicted"/>
<evidence type="ECO:0000256" key="1">
    <source>
        <dbReference type="SAM" id="MobiDB-lite"/>
    </source>
</evidence>
<accession>A0A3N6MA02</accession>
<organism evidence="2 3">
    <name type="scientific">Natrarchaeobius chitinivorans</name>
    <dbReference type="NCBI Taxonomy" id="1679083"/>
    <lineage>
        <taxon>Archaea</taxon>
        <taxon>Methanobacteriati</taxon>
        <taxon>Methanobacteriota</taxon>
        <taxon>Stenosarchaea group</taxon>
        <taxon>Halobacteria</taxon>
        <taxon>Halobacteriales</taxon>
        <taxon>Natrialbaceae</taxon>
        <taxon>Natrarchaeobius</taxon>
    </lineage>
</organism>